<evidence type="ECO:0000313" key="2">
    <source>
        <dbReference type="EMBL" id="PVY45172.1"/>
    </source>
</evidence>
<gene>
    <name evidence="2" type="ORF">C8D82_10386</name>
</gene>
<dbReference type="EMBL" id="QEKH01000003">
    <property type="protein sequence ID" value="PVY45172.1"/>
    <property type="molecule type" value="Genomic_DNA"/>
</dbReference>
<protein>
    <submittedName>
        <fullName evidence="2">Uncharacterized protein</fullName>
    </submittedName>
</protein>
<feature type="chain" id="PRO_5015531970" evidence="1">
    <location>
        <begin position="27"/>
        <end position="99"/>
    </location>
</feature>
<feature type="signal peptide" evidence="1">
    <location>
        <begin position="1"/>
        <end position="26"/>
    </location>
</feature>
<keyword evidence="1" id="KW-0732">Signal</keyword>
<reference evidence="2 3" key="1">
    <citation type="submission" date="2018-04" db="EMBL/GenBank/DDBJ databases">
        <title>Genomic Encyclopedia of Type Strains, Phase IV (KMG-IV): sequencing the most valuable type-strain genomes for metagenomic binning, comparative biology and taxonomic classification.</title>
        <authorList>
            <person name="Goeker M."/>
        </authorList>
    </citation>
    <scope>NUCLEOTIDE SEQUENCE [LARGE SCALE GENOMIC DNA]</scope>
    <source>
        <strain evidence="2 3">DSM 14823</strain>
    </source>
</reference>
<sequence length="99" mass="11080">MSETLYRLCLCLLLATAAFFCLNTAAAPVSLPDEPEESLETVFSERFHDEVSRTFAHSPEPVEIEFSPIPGLAAFQLQSVRIPVELPVSGYRFPIPLRR</sequence>
<comment type="caution">
    <text evidence="2">The sequence shown here is derived from an EMBL/GenBank/DDBJ whole genome shotgun (WGS) entry which is preliminary data.</text>
</comment>
<organism evidence="2 3">
    <name type="scientific">Victivallis vadensis</name>
    <dbReference type="NCBI Taxonomy" id="172901"/>
    <lineage>
        <taxon>Bacteria</taxon>
        <taxon>Pseudomonadati</taxon>
        <taxon>Lentisphaerota</taxon>
        <taxon>Lentisphaeria</taxon>
        <taxon>Victivallales</taxon>
        <taxon>Victivallaceae</taxon>
        <taxon>Victivallis</taxon>
    </lineage>
</organism>
<dbReference type="AlphaFoldDB" id="A0A2U1B984"/>
<accession>A0A2U1B984</accession>
<evidence type="ECO:0000313" key="3">
    <source>
        <dbReference type="Proteomes" id="UP000245959"/>
    </source>
</evidence>
<keyword evidence="3" id="KW-1185">Reference proteome</keyword>
<evidence type="ECO:0000256" key="1">
    <source>
        <dbReference type="SAM" id="SignalP"/>
    </source>
</evidence>
<dbReference type="Proteomes" id="UP000245959">
    <property type="component" value="Unassembled WGS sequence"/>
</dbReference>
<name>A0A2U1B984_9BACT</name>
<proteinExistence type="predicted"/>